<dbReference type="Gene3D" id="3.50.50.100">
    <property type="match status" value="1"/>
</dbReference>
<keyword evidence="2" id="KW-0285">Flavoprotein</keyword>
<evidence type="ECO:0000313" key="10">
    <source>
        <dbReference type="Proteomes" id="UP001174694"/>
    </source>
</evidence>
<dbReference type="GO" id="GO:0005739">
    <property type="term" value="C:mitochondrion"/>
    <property type="evidence" value="ECO:0007669"/>
    <property type="project" value="TreeGrafter"/>
</dbReference>
<dbReference type="PANTHER" id="PTHR43706">
    <property type="entry name" value="NADH DEHYDROGENASE"/>
    <property type="match status" value="1"/>
</dbReference>
<reference evidence="9" key="1">
    <citation type="submission" date="2022-07" db="EMBL/GenBank/DDBJ databases">
        <title>Fungi with potential for degradation of polypropylene.</title>
        <authorList>
            <person name="Gostincar C."/>
        </authorList>
    </citation>
    <scope>NUCLEOTIDE SEQUENCE</scope>
    <source>
        <strain evidence="9">EXF-13308</strain>
    </source>
</reference>
<proteinExistence type="inferred from homology"/>
<keyword evidence="5" id="KW-0520">NAD</keyword>
<evidence type="ECO:0000259" key="8">
    <source>
        <dbReference type="Pfam" id="PF22366"/>
    </source>
</evidence>
<protein>
    <submittedName>
        <fullName evidence="9">Pyridine nucleotide-disulfide oxidoreductase-domain-containing protein</fullName>
    </submittedName>
</protein>
<keyword evidence="3" id="KW-0274">FAD</keyword>
<dbReference type="PRINTS" id="PR00368">
    <property type="entry name" value="FADPNR"/>
</dbReference>
<dbReference type="InterPro" id="IPR023753">
    <property type="entry name" value="FAD/NAD-binding_dom"/>
</dbReference>
<evidence type="ECO:0000313" key="9">
    <source>
        <dbReference type="EMBL" id="KAJ9131661.1"/>
    </source>
</evidence>
<feature type="domain" description="FAD/NAD(P)-binding" evidence="7">
    <location>
        <begin position="49"/>
        <end position="365"/>
    </location>
</feature>
<accession>A0AA38R3H2</accession>
<dbReference type="AlphaFoldDB" id="A0AA38R3H2"/>
<evidence type="ECO:0000256" key="4">
    <source>
        <dbReference type="ARBA" id="ARBA00023002"/>
    </source>
</evidence>
<evidence type="ECO:0000256" key="2">
    <source>
        <dbReference type="ARBA" id="ARBA00022630"/>
    </source>
</evidence>
<dbReference type="SUPFAM" id="SSF51905">
    <property type="entry name" value="FAD/NAD(P)-binding domain"/>
    <property type="match status" value="1"/>
</dbReference>
<dbReference type="EMBL" id="JANBVO010000065">
    <property type="protein sequence ID" value="KAJ9131661.1"/>
    <property type="molecule type" value="Genomic_DNA"/>
</dbReference>
<feature type="compositionally biased region" description="Low complexity" evidence="6">
    <location>
        <begin position="404"/>
        <end position="420"/>
    </location>
</feature>
<evidence type="ECO:0000256" key="3">
    <source>
        <dbReference type="ARBA" id="ARBA00022827"/>
    </source>
</evidence>
<dbReference type="Pfam" id="PF07992">
    <property type="entry name" value="Pyr_redox_2"/>
    <property type="match status" value="1"/>
</dbReference>
<feature type="compositionally biased region" description="Basic and acidic residues" evidence="6">
    <location>
        <begin position="158"/>
        <end position="167"/>
    </location>
</feature>
<dbReference type="Proteomes" id="UP001174694">
    <property type="component" value="Unassembled WGS sequence"/>
</dbReference>
<dbReference type="Pfam" id="PF22366">
    <property type="entry name" value="NDH2_C"/>
    <property type="match status" value="1"/>
</dbReference>
<keyword evidence="4" id="KW-0560">Oxidoreductase</keyword>
<dbReference type="PANTHER" id="PTHR43706:SF17">
    <property type="entry name" value="NADH DEHYDROGENASE (EUROFUNG)"/>
    <property type="match status" value="1"/>
</dbReference>
<evidence type="ECO:0000256" key="1">
    <source>
        <dbReference type="ARBA" id="ARBA00005272"/>
    </source>
</evidence>
<dbReference type="GO" id="GO:0003954">
    <property type="term" value="F:NADH dehydrogenase activity"/>
    <property type="evidence" value="ECO:0007669"/>
    <property type="project" value="InterPro"/>
</dbReference>
<feature type="domain" description="External alternative NADH-ubiquinone oxidoreductase-like C-terminal" evidence="8">
    <location>
        <begin position="485"/>
        <end position="544"/>
    </location>
</feature>
<evidence type="ECO:0000259" key="7">
    <source>
        <dbReference type="Pfam" id="PF07992"/>
    </source>
</evidence>
<name>A0AA38R3H2_9PEZI</name>
<evidence type="ECO:0000256" key="6">
    <source>
        <dbReference type="SAM" id="MobiDB-lite"/>
    </source>
</evidence>
<feature type="region of interest" description="Disordered" evidence="6">
    <location>
        <begin position="404"/>
        <end position="427"/>
    </location>
</feature>
<comment type="caution">
    <text evidence="9">The sequence shown here is derived from an EMBL/GenBank/DDBJ whole genome shotgun (WGS) entry which is preliminary data.</text>
</comment>
<sequence>MASNSALRKGLADTAAVARVSASSVRSRRTLYRRFAELLGPKNGTKKERVVILGSGWAGYAFARTLDPAKYERVVISPRSYFVFTPLLASTAVGTLEFRTILEPIRRLTGIRYHQGWADDVDFTRKVVRVEENRIPDELASRTIVPPPPSQQSPGQQEHPREVLVPDPRAKGPMLDVPYDKLVVAVGAYSQTFGISGVREHAHFLRDIGDARRIRLRVLALFEQCASPSISEADRRRLLHFAVVGGGPTGIEFAAELHDLVHEDLARIYPPEVVSCVRITVYDIAPKVLPMFDRELAEYATRTFARQGIDVRTEHHLLGIRRDEGEGSLGGLMLKIKEYGDEEVPAGMVVWSTGLMQNPLVEKLGRKAMALPGREAEGEAFRLEKHPRTGSIMTDSHLRAQVVTEAGSTTSASPSEPPAAGKEERKSETLPDVFVIGDCSVIIDQPTLPKTAQVASQQAVYLAKMLNKTAGASLDDARPFRFRNLGTMAYLGSWKAIHQKSSTDGLKGWAAWVLWRTAYLTKSMSIRNKILVPVYWFCSWAFGRGISRF</sequence>
<comment type="similarity">
    <text evidence="1">Belongs to the NADH dehydrogenase family.</text>
</comment>
<keyword evidence="10" id="KW-1185">Reference proteome</keyword>
<feature type="region of interest" description="Disordered" evidence="6">
    <location>
        <begin position="138"/>
        <end position="167"/>
    </location>
</feature>
<dbReference type="InterPro" id="IPR045024">
    <property type="entry name" value="NDH-2"/>
</dbReference>
<dbReference type="InterPro" id="IPR054585">
    <property type="entry name" value="NDH2-like_C"/>
</dbReference>
<gene>
    <name evidence="9" type="ORF">NKR23_g11618</name>
</gene>
<organism evidence="9 10">
    <name type="scientific">Pleurostoma richardsiae</name>
    <dbReference type="NCBI Taxonomy" id="41990"/>
    <lineage>
        <taxon>Eukaryota</taxon>
        <taxon>Fungi</taxon>
        <taxon>Dikarya</taxon>
        <taxon>Ascomycota</taxon>
        <taxon>Pezizomycotina</taxon>
        <taxon>Sordariomycetes</taxon>
        <taxon>Sordariomycetidae</taxon>
        <taxon>Calosphaeriales</taxon>
        <taxon>Pleurostomataceae</taxon>
        <taxon>Pleurostoma</taxon>
    </lineage>
</organism>
<dbReference type="InterPro" id="IPR036188">
    <property type="entry name" value="FAD/NAD-bd_sf"/>
</dbReference>
<evidence type="ECO:0000256" key="5">
    <source>
        <dbReference type="ARBA" id="ARBA00023027"/>
    </source>
</evidence>